<dbReference type="AlphaFoldDB" id="A0A0R3MBY5"/>
<protein>
    <recommendedName>
        <fullName evidence="3">DUF4142 domain-containing protein</fullName>
    </recommendedName>
</protein>
<evidence type="ECO:0000256" key="2">
    <source>
        <dbReference type="SAM" id="SignalP"/>
    </source>
</evidence>
<dbReference type="InterPro" id="IPR025419">
    <property type="entry name" value="DUF4142"/>
</dbReference>
<dbReference type="Proteomes" id="UP000050863">
    <property type="component" value="Unassembled WGS sequence"/>
</dbReference>
<comment type="caution">
    <text evidence="4">The sequence shown here is derived from an EMBL/GenBank/DDBJ whole genome shotgun (WGS) entry which is preliminary data.</text>
</comment>
<reference evidence="4 5" key="1">
    <citation type="submission" date="2014-03" db="EMBL/GenBank/DDBJ databases">
        <title>Bradyrhizobium valentinum sp. nov., isolated from effective nodules of Lupinus mariae-josephae, a lupine endemic of basic-lime soils in Eastern Spain.</title>
        <authorList>
            <person name="Duran D."/>
            <person name="Rey L."/>
            <person name="Navarro A."/>
            <person name="Busquets A."/>
            <person name="Imperial J."/>
            <person name="Ruiz-Argueso T."/>
        </authorList>
    </citation>
    <scope>NUCLEOTIDE SEQUENCE [LARGE SCALE GENOMIC DNA]</scope>
    <source>
        <strain evidence="4 5">PAC68</strain>
    </source>
</reference>
<dbReference type="PANTHER" id="PTHR38593:SF1">
    <property type="entry name" value="BLR2558 PROTEIN"/>
    <property type="match status" value="1"/>
</dbReference>
<evidence type="ECO:0000313" key="5">
    <source>
        <dbReference type="Proteomes" id="UP000050863"/>
    </source>
</evidence>
<keyword evidence="5" id="KW-1185">Reference proteome</keyword>
<dbReference type="Gene3D" id="1.20.1260.10">
    <property type="match status" value="1"/>
</dbReference>
<dbReference type="STRING" id="280332.CQ12_28800"/>
<name>A0A0R3MBY5_9BRAD</name>
<dbReference type="Pfam" id="PF13628">
    <property type="entry name" value="DUF4142"/>
    <property type="match status" value="1"/>
</dbReference>
<evidence type="ECO:0000259" key="3">
    <source>
        <dbReference type="Pfam" id="PF13628"/>
    </source>
</evidence>
<dbReference type="PANTHER" id="PTHR38593">
    <property type="entry name" value="BLR2558 PROTEIN"/>
    <property type="match status" value="1"/>
</dbReference>
<proteinExistence type="predicted"/>
<organism evidence="4 5">
    <name type="scientific">Bradyrhizobium jicamae</name>
    <dbReference type="NCBI Taxonomy" id="280332"/>
    <lineage>
        <taxon>Bacteria</taxon>
        <taxon>Pseudomonadati</taxon>
        <taxon>Pseudomonadota</taxon>
        <taxon>Alphaproteobacteria</taxon>
        <taxon>Hyphomicrobiales</taxon>
        <taxon>Nitrobacteraceae</taxon>
        <taxon>Bradyrhizobium</taxon>
    </lineage>
</organism>
<dbReference type="InterPro" id="IPR012347">
    <property type="entry name" value="Ferritin-like"/>
</dbReference>
<gene>
    <name evidence="4" type="ORF">CQ12_28800</name>
</gene>
<sequence>MKVTTLTVLALLLATSGYAAEKPSQSFLKKAIEGNYAEVEMGKLAQQNGQSDNVKKFGQMLQADHTAANEKAIDAAKSMGVTPPDGPNAKQKADYEKMSKMSGQPFDRDFATHMVADHQKDIAEYKKASKSADAAGEYAKGNLAVLQKHLETARSLASKKTSSR</sequence>
<dbReference type="EMBL" id="LLXZ01000010">
    <property type="protein sequence ID" value="KRR14864.1"/>
    <property type="molecule type" value="Genomic_DNA"/>
</dbReference>
<evidence type="ECO:0000313" key="4">
    <source>
        <dbReference type="EMBL" id="KRR14864.1"/>
    </source>
</evidence>
<dbReference type="OrthoDB" id="9101320at2"/>
<feature type="signal peptide" evidence="2">
    <location>
        <begin position="1"/>
        <end position="19"/>
    </location>
</feature>
<evidence type="ECO:0000256" key="1">
    <source>
        <dbReference type="SAM" id="MobiDB-lite"/>
    </source>
</evidence>
<feature type="domain" description="DUF4142" evidence="3">
    <location>
        <begin position="24"/>
        <end position="156"/>
    </location>
</feature>
<feature type="chain" id="PRO_5006443882" description="DUF4142 domain-containing protein" evidence="2">
    <location>
        <begin position="20"/>
        <end position="164"/>
    </location>
</feature>
<feature type="region of interest" description="Disordered" evidence="1">
    <location>
        <begin position="77"/>
        <end position="103"/>
    </location>
</feature>
<dbReference type="RefSeq" id="WP_057833724.1">
    <property type="nucleotide sequence ID" value="NZ_LLXZ01000010.1"/>
</dbReference>
<accession>A0A0R3MBY5</accession>
<keyword evidence="2" id="KW-0732">Signal</keyword>